<dbReference type="PANTHER" id="PTHR45947:SF3">
    <property type="entry name" value="SULFOQUINOVOSYL TRANSFERASE SQD2"/>
    <property type="match status" value="1"/>
</dbReference>
<dbReference type="AlphaFoldDB" id="A0A1F6PBR8"/>
<dbReference type="Gene3D" id="3.40.50.2000">
    <property type="entry name" value="Glycogen Phosphorylase B"/>
    <property type="match status" value="2"/>
</dbReference>
<accession>A0A1F6PBR8</accession>
<dbReference type="EMBL" id="MFRE01000026">
    <property type="protein sequence ID" value="OGH93606.1"/>
    <property type="molecule type" value="Genomic_DNA"/>
</dbReference>
<sequence length="386" mass="44192">MKIALVHDYLSQDGGAERVLRALHEVWPEAPIFVLFHNREKIDFPADAQTRESFLARLPFCRSAFQWYLPWMPVATERHDLSGFDLVISSSSIFAKGIITPPTSLHISYCHTPARFLWADGHEYLSDLKHSLPIKIILSSLIHRLRLWDQMSTARVDKLIANSETVRQRILKYYRRDSDVINPPVDTHLFTPKNDLGDYFVAGGRLVPYKRLDLAIKVFNRLQIPLKIFGTGPELPYLQKIAKPNIEFLGRISDSEKAKLLARARAFIHPQYEDFGITPVEAMAAGRPVIAYGKGGATETVVPGETGVLFPAQTWESLLDAVLNFHADDWDKQKLTEQAEKFSAKNFKKQIEHYALDAYEEFERGMNQCRLPVRFAWQVETKNQNN</sequence>
<dbReference type="InterPro" id="IPR001296">
    <property type="entry name" value="Glyco_trans_1"/>
</dbReference>
<dbReference type="Pfam" id="PF00534">
    <property type="entry name" value="Glycos_transf_1"/>
    <property type="match status" value="1"/>
</dbReference>
<dbReference type="STRING" id="1798709.A2538_03925"/>
<dbReference type="SUPFAM" id="SSF53756">
    <property type="entry name" value="UDP-Glycosyltransferase/glycogen phosphorylase"/>
    <property type="match status" value="1"/>
</dbReference>
<protein>
    <recommendedName>
        <fullName evidence="5">Glycosyl transferase family 1 domain-containing protein</fullName>
    </recommendedName>
</protein>
<dbReference type="GO" id="GO:0016757">
    <property type="term" value="F:glycosyltransferase activity"/>
    <property type="evidence" value="ECO:0007669"/>
    <property type="project" value="InterPro"/>
</dbReference>
<dbReference type="PANTHER" id="PTHR45947">
    <property type="entry name" value="SULFOQUINOVOSYL TRANSFERASE SQD2"/>
    <property type="match status" value="1"/>
</dbReference>
<feature type="domain" description="Glycosyl transferase family 1" evidence="1">
    <location>
        <begin position="198"/>
        <end position="341"/>
    </location>
</feature>
<evidence type="ECO:0008006" key="5">
    <source>
        <dbReference type="Google" id="ProtNLM"/>
    </source>
</evidence>
<dbReference type="InterPro" id="IPR050194">
    <property type="entry name" value="Glycosyltransferase_grp1"/>
</dbReference>
<gene>
    <name evidence="3" type="ORF">A2538_03925</name>
</gene>
<evidence type="ECO:0000259" key="1">
    <source>
        <dbReference type="Pfam" id="PF00534"/>
    </source>
</evidence>
<name>A0A1F6PBR8_9BACT</name>
<evidence type="ECO:0000313" key="4">
    <source>
        <dbReference type="Proteomes" id="UP000178254"/>
    </source>
</evidence>
<organism evidence="3 4">
    <name type="scientific">Candidatus Magasanikbacteria bacterium RIFOXYD2_FULL_41_14</name>
    <dbReference type="NCBI Taxonomy" id="1798709"/>
    <lineage>
        <taxon>Bacteria</taxon>
        <taxon>Candidatus Magasanikiibacteriota</taxon>
    </lineage>
</organism>
<feature type="domain" description="Glycosyltransferase subfamily 4-like N-terminal" evidence="2">
    <location>
        <begin position="14"/>
        <end position="188"/>
    </location>
</feature>
<proteinExistence type="predicted"/>
<dbReference type="InterPro" id="IPR028098">
    <property type="entry name" value="Glyco_trans_4-like_N"/>
</dbReference>
<evidence type="ECO:0000313" key="3">
    <source>
        <dbReference type="EMBL" id="OGH93606.1"/>
    </source>
</evidence>
<reference evidence="3 4" key="1">
    <citation type="journal article" date="2016" name="Nat. Commun.">
        <title>Thousands of microbial genomes shed light on interconnected biogeochemical processes in an aquifer system.</title>
        <authorList>
            <person name="Anantharaman K."/>
            <person name="Brown C.T."/>
            <person name="Hug L.A."/>
            <person name="Sharon I."/>
            <person name="Castelle C.J."/>
            <person name="Probst A.J."/>
            <person name="Thomas B.C."/>
            <person name="Singh A."/>
            <person name="Wilkins M.J."/>
            <person name="Karaoz U."/>
            <person name="Brodie E.L."/>
            <person name="Williams K.H."/>
            <person name="Hubbard S.S."/>
            <person name="Banfield J.F."/>
        </authorList>
    </citation>
    <scope>NUCLEOTIDE SEQUENCE [LARGE SCALE GENOMIC DNA]</scope>
</reference>
<dbReference type="Pfam" id="PF13439">
    <property type="entry name" value="Glyco_transf_4"/>
    <property type="match status" value="1"/>
</dbReference>
<dbReference type="Proteomes" id="UP000178254">
    <property type="component" value="Unassembled WGS sequence"/>
</dbReference>
<evidence type="ECO:0000259" key="2">
    <source>
        <dbReference type="Pfam" id="PF13439"/>
    </source>
</evidence>
<comment type="caution">
    <text evidence="3">The sequence shown here is derived from an EMBL/GenBank/DDBJ whole genome shotgun (WGS) entry which is preliminary data.</text>
</comment>